<dbReference type="PANTHER" id="PTHR12947:SF20">
    <property type="match status" value="1"/>
</dbReference>
<dbReference type="Pfam" id="PF08969">
    <property type="entry name" value="USP8_dimer"/>
    <property type="match status" value="1"/>
</dbReference>
<organism evidence="2 3">
    <name type="scientific">Panagrellus redivivus</name>
    <name type="common">Microworm</name>
    <dbReference type="NCBI Taxonomy" id="6233"/>
    <lineage>
        <taxon>Eukaryota</taxon>
        <taxon>Metazoa</taxon>
        <taxon>Ecdysozoa</taxon>
        <taxon>Nematoda</taxon>
        <taxon>Chromadorea</taxon>
        <taxon>Rhabditida</taxon>
        <taxon>Tylenchina</taxon>
        <taxon>Panagrolaimomorpha</taxon>
        <taxon>Panagrolaimoidea</taxon>
        <taxon>Panagrolaimidae</taxon>
        <taxon>Panagrellus</taxon>
    </lineage>
</organism>
<name>A0A7E4WB02_PANRE</name>
<protein>
    <submittedName>
        <fullName evidence="3">USP8_dimer domain-containing protein</fullName>
    </submittedName>
</protein>
<dbReference type="SUPFAM" id="SSF140856">
    <property type="entry name" value="USP8 N-terminal domain-like"/>
    <property type="match status" value="1"/>
</dbReference>
<dbReference type="PANTHER" id="PTHR12947">
    <property type="entry name" value="AMSH-LIKE PROTEASE"/>
    <property type="match status" value="1"/>
</dbReference>
<dbReference type="AlphaFoldDB" id="A0A7E4WB02"/>
<dbReference type="WBParaSite" id="Pan_g9097.t1">
    <property type="protein sequence ID" value="Pan_g9097.t1"/>
    <property type="gene ID" value="Pan_g9097"/>
</dbReference>
<reference evidence="3" key="2">
    <citation type="submission" date="2020-10" db="UniProtKB">
        <authorList>
            <consortium name="WormBaseParasite"/>
        </authorList>
    </citation>
    <scope>IDENTIFICATION</scope>
</reference>
<evidence type="ECO:0000259" key="1">
    <source>
        <dbReference type="Pfam" id="PF08969"/>
    </source>
</evidence>
<dbReference type="Proteomes" id="UP000492821">
    <property type="component" value="Unassembled WGS sequence"/>
</dbReference>
<dbReference type="Gene3D" id="1.20.58.80">
    <property type="entry name" value="Phosphotransferase system, lactose/cellobiose-type IIA subunit"/>
    <property type="match status" value="1"/>
</dbReference>
<sequence length="315" mass="35331">MEDPARRISNLVRMSQPHKLSPDLPLTRLYQNLINIYDQAEAYASENKCERAFSLYLRFVATVTEELPKHMNYNGINADHKNDLCRRTIRAINEAEKMKRELLKLFTLESQDYLATQIDMDEKHKAKPPESPNSVSLRLQIGSKTYTTCDVMSNSSFLFQRIVIPNDLAENFVTHTTDNFKFGLLYGKLLRRVIVATHIITTKTDEASLANMKKIINDPASLSGEVTELILIGCVCSSFEDSAIERFIGASLLNEIVCVMVKPTEKKCSIIHLIKTPDDAASTSQQTSKLTSLSEAATCENLHITPSMSCTMGTS</sequence>
<dbReference type="InterPro" id="IPR015063">
    <property type="entry name" value="USP8_dimer"/>
</dbReference>
<accession>A0A7E4WB02</accession>
<evidence type="ECO:0000313" key="2">
    <source>
        <dbReference type="Proteomes" id="UP000492821"/>
    </source>
</evidence>
<evidence type="ECO:0000313" key="3">
    <source>
        <dbReference type="WBParaSite" id="Pan_g9097.t1"/>
    </source>
</evidence>
<dbReference type="GO" id="GO:0016579">
    <property type="term" value="P:protein deubiquitination"/>
    <property type="evidence" value="ECO:0007669"/>
    <property type="project" value="UniProtKB-ARBA"/>
</dbReference>
<reference evidence="2" key="1">
    <citation type="journal article" date="2013" name="Genetics">
        <title>The draft genome and transcriptome of Panagrellus redivivus are shaped by the harsh demands of a free-living lifestyle.</title>
        <authorList>
            <person name="Srinivasan J."/>
            <person name="Dillman A.R."/>
            <person name="Macchietto M.G."/>
            <person name="Heikkinen L."/>
            <person name="Lakso M."/>
            <person name="Fracchia K.M."/>
            <person name="Antoshechkin I."/>
            <person name="Mortazavi A."/>
            <person name="Wong G."/>
            <person name="Sternberg P.W."/>
        </authorList>
    </citation>
    <scope>NUCLEOTIDE SEQUENCE [LARGE SCALE GENOMIC DNA]</scope>
    <source>
        <strain evidence="2">MT8872</strain>
    </source>
</reference>
<keyword evidence="2" id="KW-1185">Reference proteome</keyword>
<proteinExistence type="predicted"/>
<feature type="domain" description="USP8 dimerisation" evidence="1">
    <location>
        <begin position="6"/>
        <end position="107"/>
    </location>
</feature>